<evidence type="ECO:0008006" key="3">
    <source>
        <dbReference type="Google" id="ProtNLM"/>
    </source>
</evidence>
<evidence type="ECO:0000313" key="1">
    <source>
        <dbReference type="EMBL" id="KAF2439560.1"/>
    </source>
</evidence>
<gene>
    <name evidence="1" type="ORF">P171DRAFT_476711</name>
</gene>
<reference evidence="1" key="1">
    <citation type="journal article" date="2020" name="Stud. Mycol.">
        <title>101 Dothideomycetes genomes: a test case for predicting lifestyles and emergence of pathogens.</title>
        <authorList>
            <person name="Haridas S."/>
            <person name="Albert R."/>
            <person name="Binder M."/>
            <person name="Bloem J."/>
            <person name="Labutti K."/>
            <person name="Salamov A."/>
            <person name="Andreopoulos B."/>
            <person name="Baker S."/>
            <person name="Barry K."/>
            <person name="Bills G."/>
            <person name="Bluhm B."/>
            <person name="Cannon C."/>
            <person name="Castanera R."/>
            <person name="Culley D."/>
            <person name="Daum C."/>
            <person name="Ezra D."/>
            <person name="Gonzalez J."/>
            <person name="Henrissat B."/>
            <person name="Kuo A."/>
            <person name="Liang C."/>
            <person name="Lipzen A."/>
            <person name="Lutzoni F."/>
            <person name="Magnuson J."/>
            <person name="Mondo S."/>
            <person name="Nolan M."/>
            <person name="Ohm R."/>
            <person name="Pangilinan J."/>
            <person name="Park H.-J."/>
            <person name="Ramirez L."/>
            <person name="Alfaro M."/>
            <person name="Sun H."/>
            <person name="Tritt A."/>
            <person name="Yoshinaga Y."/>
            <person name="Zwiers L.-H."/>
            <person name="Turgeon B."/>
            <person name="Goodwin S."/>
            <person name="Spatafora J."/>
            <person name="Crous P."/>
            <person name="Grigoriev I."/>
        </authorList>
    </citation>
    <scope>NUCLEOTIDE SEQUENCE</scope>
    <source>
        <strain evidence="1">CBS 690.94</strain>
    </source>
</reference>
<sequence length="232" mass="27059">MAGNAKSQSRLLQLPGELRNHIYDFAREESPVGEQTVTRSQPLFRGLTQTCRTIRSEYRPMYMEHTIFSMRLLEAYTFIAAYVVPHGEDSHGTLLINFDYGLTSIETSILPLVKLLRRFAKVSAHATCSDPRLRRDLNVVLSACEKGWFDSISAPVARITVKKETRHTDQTPRIVFNWYMCADTRSPFFLSKDTPPSQLWMWRETCFDWFVRFMRNDMAVYVLEVDFRPVWS</sequence>
<protein>
    <recommendedName>
        <fullName evidence="3">F-box domain-containing protein</fullName>
    </recommendedName>
</protein>
<dbReference type="Proteomes" id="UP000799764">
    <property type="component" value="Unassembled WGS sequence"/>
</dbReference>
<proteinExistence type="predicted"/>
<accession>A0A9P4P8X3</accession>
<evidence type="ECO:0000313" key="2">
    <source>
        <dbReference type="Proteomes" id="UP000799764"/>
    </source>
</evidence>
<name>A0A9P4P8X3_9PLEO</name>
<dbReference type="OrthoDB" id="4133832at2759"/>
<organism evidence="1 2">
    <name type="scientific">Karstenula rhodostoma CBS 690.94</name>
    <dbReference type="NCBI Taxonomy" id="1392251"/>
    <lineage>
        <taxon>Eukaryota</taxon>
        <taxon>Fungi</taxon>
        <taxon>Dikarya</taxon>
        <taxon>Ascomycota</taxon>
        <taxon>Pezizomycotina</taxon>
        <taxon>Dothideomycetes</taxon>
        <taxon>Pleosporomycetidae</taxon>
        <taxon>Pleosporales</taxon>
        <taxon>Massarineae</taxon>
        <taxon>Didymosphaeriaceae</taxon>
        <taxon>Karstenula</taxon>
    </lineage>
</organism>
<keyword evidence="2" id="KW-1185">Reference proteome</keyword>
<dbReference type="EMBL" id="MU001509">
    <property type="protein sequence ID" value="KAF2439560.1"/>
    <property type="molecule type" value="Genomic_DNA"/>
</dbReference>
<comment type="caution">
    <text evidence="1">The sequence shown here is derived from an EMBL/GenBank/DDBJ whole genome shotgun (WGS) entry which is preliminary data.</text>
</comment>
<dbReference type="AlphaFoldDB" id="A0A9P4P8X3"/>